<protein>
    <recommendedName>
        <fullName evidence="4">F-box domain-containing protein</fullName>
    </recommendedName>
</protein>
<evidence type="ECO:0008006" key="4">
    <source>
        <dbReference type="Google" id="ProtNLM"/>
    </source>
</evidence>
<dbReference type="Proteomes" id="UP001221142">
    <property type="component" value="Unassembled WGS sequence"/>
</dbReference>
<keyword evidence="1" id="KW-0175">Coiled coil</keyword>
<accession>A0AAD7F8M5</accession>
<organism evidence="2 3">
    <name type="scientific">Roridomyces roridus</name>
    <dbReference type="NCBI Taxonomy" id="1738132"/>
    <lineage>
        <taxon>Eukaryota</taxon>
        <taxon>Fungi</taxon>
        <taxon>Dikarya</taxon>
        <taxon>Basidiomycota</taxon>
        <taxon>Agaricomycotina</taxon>
        <taxon>Agaricomycetes</taxon>
        <taxon>Agaricomycetidae</taxon>
        <taxon>Agaricales</taxon>
        <taxon>Marasmiineae</taxon>
        <taxon>Mycenaceae</taxon>
        <taxon>Roridomyces</taxon>
    </lineage>
</organism>
<name>A0AAD7F8M5_9AGAR</name>
<reference evidence="2" key="1">
    <citation type="submission" date="2023-03" db="EMBL/GenBank/DDBJ databases">
        <title>Massive genome expansion in bonnet fungi (Mycena s.s.) driven by repeated elements and novel gene families across ecological guilds.</title>
        <authorList>
            <consortium name="Lawrence Berkeley National Laboratory"/>
            <person name="Harder C.B."/>
            <person name="Miyauchi S."/>
            <person name="Viragh M."/>
            <person name="Kuo A."/>
            <person name="Thoen E."/>
            <person name="Andreopoulos B."/>
            <person name="Lu D."/>
            <person name="Skrede I."/>
            <person name="Drula E."/>
            <person name="Henrissat B."/>
            <person name="Morin E."/>
            <person name="Kohler A."/>
            <person name="Barry K."/>
            <person name="LaButti K."/>
            <person name="Morin E."/>
            <person name="Salamov A."/>
            <person name="Lipzen A."/>
            <person name="Mereny Z."/>
            <person name="Hegedus B."/>
            <person name="Baldrian P."/>
            <person name="Stursova M."/>
            <person name="Weitz H."/>
            <person name="Taylor A."/>
            <person name="Grigoriev I.V."/>
            <person name="Nagy L.G."/>
            <person name="Martin F."/>
            <person name="Kauserud H."/>
        </authorList>
    </citation>
    <scope>NUCLEOTIDE SEQUENCE</scope>
    <source>
        <strain evidence="2">9284</strain>
    </source>
</reference>
<feature type="coiled-coil region" evidence="1">
    <location>
        <begin position="3"/>
        <end position="37"/>
    </location>
</feature>
<dbReference type="Gene3D" id="3.80.10.10">
    <property type="entry name" value="Ribonuclease Inhibitor"/>
    <property type="match status" value="1"/>
</dbReference>
<evidence type="ECO:0000313" key="3">
    <source>
        <dbReference type="Proteomes" id="UP001221142"/>
    </source>
</evidence>
<proteinExistence type="predicted"/>
<dbReference type="EMBL" id="JARKIF010000042">
    <property type="protein sequence ID" value="KAJ7609043.1"/>
    <property type="molecule type" value="Genomic_DNA"/>
</dbReference>
<gene>
    <name evidence="2" type="ORF">FB45DRAFT_945195</name>
</gene>
<evidence type="ECO:0000313" key="2">
    <source>
        <dbReference type="EMBL" id="KAJ7609043.1"/>
    </source>
</evidence>
<dbReference type="SUPFAM" id="SSF52047">
    <property type="entry name" value="RNI-like"/>
    <property type="match status" value="1"/>
</dbReference>
<comment type="caution">
    <text evidence="2">The sequence shown here is derived from an EMBL/GenBank/DDBJ whole genome shotgun (WGS) entry which is preliminary data.</text>
</comment>
<dbReference type="AlphaFoldDB" id="A0AAD7F8M5"/>
<sequence>MNAAQLRATRARIDATIASLEAQLAQLQADRKSVDEQLAAVVYPIKTIPRELTSEIFLWHGCEEVSEKAGSPFVLASVCSLWREEALRTPGLWNHFRSMRNTNPERVADRLETYISRSGALPLDIYIYDLGHEKIFRLLADCSARWRCLAVAVDIASRLSSGSMADVRGLFPHLKYLALTFDADTPNPLPNLLDAPNLVHVDVMPLGQSKDSWCLYIPWGQLTTLDVCMIDVLQCLELINLTPRLEQLRLFSDDGRDVPTNYPSRVLPHLHTLHIGYSSSHELLPHLILPKLRELESVDLWIASWRSYIQELIVRSVCILEKLEFFLTDRTFTDLEDVHAVTQLFRAIPTVEHLTIKCPRLSTNGFTRLFNTFAEDPPVLPALESLEVKCCDTRMELTPLVQMLTSRRQAQKQEPQHVVDLASFKLRFTQVEDPFGDDEEPYDGVDMFQQSTEMEGELQLLRKLHNEGLKIEIDSDFIWFDKFIDAKILRGFGFPLNHAHIFPQIAELR</sequence>
<keyword evidence="3" id="KW-1185">Reference proteome</keyword>
<evidence type="ECO:0000256" key="1">
    <source>
        <dbReference type="SAM" id="Coils"/>
    </source>
</evidence>
<dbReference type="InterPro" id="IPR032675">
    <property type="entry name" value="LRR_dom_sf"/>
</dbReference>